<evidence type="ECO:0000256" key="1">
    <source>
        <dbReference type="ARBA" id="ARBA00008857"/>
    </source>
</evidence>
<gene>
    <name evidence="6" type="ORF">KP22_10155</name>
</gene>
<dbReference type="PANTHER" id="PTHR30629">
    <property type="entry name" value="PROPHAGE INTEGRASE"/>
    <property type="match status" value="1"/>
</dbReference>
<keyword evidence="2" id="KW-0229">DNA integration</keyword>
<dbReference type="Gene3D" id="1.10.150.130">
    <property type="match status" value="1"/>
</dbReference>
<evidence type="ECO:0000256" key="3">
    <source>
        <dbReference type="ARBA" id="ARBA00023125"/>
    </source>
</evidence>
<dbReference type="Pfam" id="PF00589">
    <property type="entry name" value="Phage_integrase"/>
    <property type="match status" value="1"/>
</dbReference>
<dbReference type="InterPro" id="IPR038488">
    <property type="entry name" value="Integrase_DNA-bd_sf"/>
</dbReference>
<dbReference type="InterPro" id="IPR011010">
    <property type="entry name" value="DNA_brk_join_enz"/>
</dbReference>
<name>A0A093RTN7_9GAMM</name>
<dbReference type="CDD" id="cd00801">
    <property type="entry name" value="INT_P4_C"/>
    <property type="match status" value="1"/>
</dbReference>
<feature type="domain" description="Tyr recombinase" evidence="5">
    <location>
        <begin position="206"/>
        <end position="398"/>
    </location>
</feature>
<dbReference type="SUPFAM" id="SSF56349">
    <property type="entry name" value="DNA breaking-rejoining enzymes"/>
    <property type="match status" value="1"/>
</dbReference>
<dbReference type="InterPro" id="IPR013762">
    <property type="entry name" value="Integrase-like_cat_sf"/>
</dbReference>
<dbReference type="Proteomes" id="UP000032874">
    <property type="component" value="Unassembled WGS sequence"/>
</dbReference>
<dbReference type="RefSeq" id="WP_039323969.1">
    <property type="nucleotide sequence ID" value="NZ_JQHM01000002.1"/>
</dbReference>
<dbReference type="eggNOG" id="COG0582">
    <property type="taxonomic scope" value="Bacteria"/>
</dbReference>
<reference evidence="6 7" key="1">
    <citation type="submission" date="2014-08" db="EMBL/GenBank/DDBJ databases">
        <title>Genome sequences of NCPPB Pectobacterium isolates.</title>
        <authorList>
            <person name="Glover R.H."/>
            <person name="Sapp M."/>
            <person name="Elphinstone J."/>
        </authorList>
    </citation>
    <scope>NUCLEOTIDE SEQUENCE [LARGE SCALE GENOMIC DNA]</scope>
    <source>
        <strain evidence="6 7">NCPPB 2795</strain>
    </source>
</reference>
<dbReference type="GO" id="GO:0006310">
    <property type="term" value="P:DNA recombination"/>
    <property type="evidence" value="ECO:0007669"/>
    <property type="project" value="UniProtKB-KW"/>
</dbReference>
<evidence type="ECO:0000313" key="6">
    <source>
        <dbReference type="EMBL" id="KFX06200.1"/>
    </source>
</evidence>
<dbReference type="PROSITE" id="PS51898">
    <property type="entry name" value="TYR_RECOMBINASE"/>
    <property type="match status" value="1"/>
</dbReference>
<evidence type="ECO:0000256" key="4">
    <source>
        <dbReference type="ARBA" id="ARBA00023172"/>
    </source>
</evidence>
<sequence>MNGSDPHRLTDSKVRSAKPLAKSYKLTDSQGLYLTVSPSGAKLWYFRYRFGGKENRLAFGPYPQTTLAEAREKRDAARKLLASGISPSQLRKANNPAVDESRTFQSVTMAWHSSCLKLWSDAHADKILTCLKLYVFPAIGAMDITQVETRHLAQLVKAIDDKGVHDVAGRVRQHLTKIMRHAVQQGVIKYNPAYDLDGVVTPVVTQHHPALPLKHLPELLEKVENYKGRMLTRLALELNLHVFLRSSELRFARWDEFNLKAHIWSVPAQREAVNGVRFSERGAKMKDEHLVPLSRQAVALLKQIQAISGESVFVFPGAHTLNKPMSENTINKALRVIGYDTKTEICGHGFRTMACSALNESGCWSKDAIERQMSHKERNGVRAAYVHKAEHLEARIEMMQWWSDYLDVNREGYVAPYIYARSHSAG</sequence>
<dbReference type="AlphaFoldDB" id="A0A093RTN7"/>
<dbReference type="InterPro" id="IPR002104">
    <property type="entry name" value="Integrase_catalytic"/>
</dbReference>
<dbReference type="PANTHER" id="PTHR30629:SF9">
    <property type="entry name" value="PROTEIN INTB-RELATED"/>
    <property type="match status" value="1"/>
</dbReference>
<dbReference type="GO" id="GO:0003677">
    <property type="term" value="F:DNA binding"/>
    <property type="evidence" value="ECO:0007669"/>
    <property type="project" value="UniProtKB-KW"/>
</dbReference>
<dbReference type="GO" id="GO:0015074">
    <property type="term" value="P:DNA integration"/>
    <property type="evidence" value="ECO:0007669"/>
    <property type="project" value="UniProtKB-KW"/>
</dbReference>
<proteinExistence type="inferred from homology"/>
<comment type="similarity">
    <text evidence="1">Belongs to the 'phage' integrase family.</text>
</comment>
<dbReference type="InterPro" id="IPR053876">
    <property type="entry name" value="Phage_int_M"/>
</dbReference>
<dbReference type="Pfam" id="PF22022">
    <property type="entry name" value="Phage_int_M"/>
    <property type="match status" value="1"/>
</dbReference>
<keyword evidence="3" id="KW-0238">DNA-binding</keyword>
<dbReference type="InterPro" id="IPR025166">
    <property type="entry name" value="Integrase_DNA_bind_dom"/>
</dbReference>
<keyword evidence="4" id="KW-0233">DNA recombination</keyword>
<evidence type="ECO:0000313" key="7">
    <source>
        <dbReference type="Proteomes" id="UP000032874"/>
    </source>
</evidence>
<dbReference type="STRING" id="55207.KP22_10155"/>
<protein>
    <submittedName>
        <fullName evidence="6">Integrase</fullName>
    </submittedName>
</protein>
<evidence type="ECO:0000259" key="5">
    <source>
        <dbReference type="PROSITE" id="PS51898"/>
    </source>
</evidence>
<dbReference type="Gene3D" id="1.10.443.10">
    <property type="entry name" value="Intergrase catalytic core"/>
    <property type="match status" value="1"/>
</dbReference>
<dbReference type="InterPro" id="IPR050808">
    <property type="entry name" value="Phage_Integrase"/>
</dbReference>
<dbReference type="InterPro" id="IPR010998">
    <property type="entry name" value="Integrase_recombinase_N"/>
</dbReference>
<dbReference type="Pfam" id="PF13356">
    <property type="entry name" value="Arm-DNA-bind_3"/>
    <property type="match status" value="1"/>
</dbReference>
<dbReference type="EMBL" id="JQHM01000002">
    <property type="protein sequence ID" value="KFX06200.1"/>
    <property type="molecule type" value="Genomic_DNA"/>
</dbReference>
<organism evidence="6 7">
    <name type="scientific">Pectobacterium betavasculorum</name>
    <dbReference type="NCBI Taxonomy" id="55207"/>
    <lineage>
        <taxon>Bacteria</taxon>
        <taxon>Pseudomonadati</taxon>
        <taxon>Pseudomonadota</taxon>
        <taxon>Gammaproteobacteria</taxon>
        <taxon>Enterobacterales</taxon>
        <taxon>Pectobacteriaceae</taxon>
        <taxon>Pectobacterium</taxon>
    </lineage>
</organism>
<dbReference type="Gene3D" id="3.30.160.390">
    <property type="entry name" value="Integrase, DNA-binding domain"/>
    <property type="match status" value="1"/>
</dbReference>
<evidence type="ECO:0000256" key="2">
    <source>
        <dbReference type="ARBA" id="ARBA00022908"/>
    </source>
</evidence>
<comment type="caution">
    <text evidence="6">The sequence shown here is derived from an EMBL/GenBank/DDBJ whole genome shotgun (WGS) entry which is preliminary data.</text>
</comment>
<accession>A0A093RTN7</accession>